<dbReference type="Proteomes" id="UP000287519">
    <property type="component" value="Unassembled WGS sequence"/>
</dbReference>
<evidence type="ECO:0000313" key="2">
    <source>
        <dbReference type="Proteomes" id="UP000287519"/>
    </source>
</evidence>
<proteinExistence type="predicted"/>
<dbReference type="EMBL" id="BHYM01000013">
    <property type="protein sequence ID" value="GCE37964.1"/>
    <property type="molecule type" value="Genomic_DNA"/>
</dbReference>
<keyword evidence="2" id="KW-1185">Reference proteome</keyword>
<dbReference type="AlphaFoldDB" id="A0A402C2U7"/>
<sequence>MAWPVLVSLAPGCCEKQCTPVPEGGYCGAIDSGEVDRCVRGGAAGCTG</sequence>
<comment type="caution">
    <text evidence="1">The sequence shown here is derived from an EMBL/GenBank/DDBJ whole genome shotgun (WGS) entry which is preliminary data.</text>
</comment>
<evidence type="ECO:0000313" key="1">
    <source>
        <dbReference type="EMBL" id="GCE37964.1"/>
    </source>
</evidence>
<accession>A0A402C2U7</accession>
<protein>
    <submittedName>
        <fullName evidence="1">Uncharacterized protein</fullName>
    </submittedName>
</protein>
<gene>
    <name evidence="1" type="ORF">Rhow_000848</name>
</gene>
<organism evidence="1 2">
    <name type="scientific">Rhodococcus wratislaviensis</name>
    <name type="common">Tsukamurella wratislaviensis</name>
    <dbReference type="NCBI Taxonomy" id="44752"/>
    <lineage>
        <taxon>Bacteria</taxon>
        <taxon>Bacillati</taxon>
        <taxon>Actinomycetota</taxon>
        <taxon>Actinomycetes</taxon>
        <taxon>Mycobacteriales</taxon>
        <taxon>Nocardiaceae</taxon>
        <taxon>Rhodococcus</taxon>
    </lineage>
</organism>
<reference evidence="1 2" key="1">
    <citation type="submission" date="2018-11" db="EMBL/GenBank/DDBJ databases">
        <title>Microbial catabolism of amino acid.</title>
        <authorList>
            <person name="Hibi M."/>
            <person name="Ogawa J."/>
        </authorList>
    </citation>
    <scope>NUCLEOTIDE SEQUENCE [LARGE SCALE GENOMIC DNA]</scope>
    <source>
        <strain evidence="1 2">C31-06</strain>
    </source>
</reference>
<name>A0A402C2U7_RHOWR</name>